<accession>A0A2W4ZUQ0</accession>
<comment type="caution">
    <text evidence="3">The sequence shown here is derived from an EMBL/GenBank/DDBJ whole genome shotgun (WGS) entry which is preliminary data.</text>
</comment>
<feature type="signal peptide" evidence="2">
    <location>
        <begin position="1"/>
        <end position="27"/>
    </location>
</feature>
<feature type="region of interest" description="Disordered" evidence="1">
    <location>
        <begin position="40"/>
        <end position="65"/>
    </location>
</feature>
<sequence length="65" mass="6773">MTKLLMNVMVLASVVGVAACSSTGGTATDETLTQAPYAEERTVGNAPAQETVRSAEPVFESKQVK</sequence>
<organism evidence="3 4">
    <name type="scientific">Micavibrio aeruginosavorus</name>
    <dbReference type="NCBI Taxonomy" id="349221"/>
    <lineage>
        <taxon>Bacteria</taxon>
        <taxon>Pseudomonadati</taxon>
        <taxon>Bdellovibrionota</taxon>
        <taxon>Bdellovibrionia</taxon>
        <taxon>Bdellovibrionales</taxon>
        <taxon>Pseudobdellovibrionaceae</taxon>
        <taxon>Micavibrio</taxon>
    </lineage>
</organism>
<dbReference type="EMBL" id="QFNK01000174">
    <property type="protein sequence ID" value="PZO84532.1"/>
    <property type="molecule type" value="Genomic_DNA"/>
</dbReference>
<dbReference type="PROSITE" id="PS51257">
    <property type="entry name" value="PROKAR_LIPOPROTEIN"/>
    <property type="match status" value="1"/>
</dbReference>
<feature type="chain" id="PRO_5016029485" description="Lipoprotein" evidence="2">
    <location>
        <begin position="28"/>
        <end position="65"/>
    </location>
</feature>
<keyword evidence="2" id="KW-0732">Signal</keyword>
<dbReference type="Proteomes" id="UP000249557">
    <property type="component" value="Unassembled WGS sequence"/>
</dbReference>
<reference evidence="3 4" key="1">
    <citation type="submission" date="2017-08" db="EMBL/GenBank/DDBJ databases">
        <title>Infants hospitalized years apart are colonized by the same room-sourced microbial strains.</title>
        <authorList>
            <person name="Brooks B."/>
            <person name="Olm M.R."/>
            <person name="Firek B.A."/>
            <person name="Baker R."/>
            <person name="Thomas B.C."/>
            <person name="Morowitz M.J."/>
            <person name="Banfield J.F."/>
        </authorList>
    </citation>
    <scope>NUCLEOTIDE SEQUENCE [LARGE SCALE GENOMIC DNA]</scope>
    <source>
        <strain evidence="3">S2_018_000_R2_104</strain>
    </source>
</reference>
<protein>
    <recommendedName>
        <fullName evidence="5">Lipoprotein</fullName>
    </recommendedName>
</protein>
<evidence type="ECO:0000313" key="4">
    <source>
        <dbReference type="Proteomes" id="UP000249557"/>
    </source>
</evidence>
<evidence type="ECO:0000313" key="3">
    <source>
        <dbReference type="EMBL" id="PZO84532.1"/>
    </source>
</evidence>
<name>A0A2W4ZUQ0_9BACT</name>
<evidence type="ECO:0008006" key="5">
    <source>
        <dbReference type="Google" id="ProtNLM"/>
    </source>
</evidence>
<evidence type="ECO:0000256" key="2">
    <source>
        <dbReference type="SAM" id="SignalP"/>
    </source>
</evidence>
<dbReference type="AlphaFoldDB" id="A0A2W4ZUQ0"/>
<evidence type="ECO:0000256" key="1">
    <source>
        <dbReference type="SAM" id="MobiDB-lite"/>
    </source>
</evidence>
<proteinExistence type="predicted"/>
<gene>
    <name evidence="3" type="ORF">DI626_08205</name>
</gene>